<protein>
    <recommendedName>
        <fullName evidence="5">Hsp90 chaperone protein kinase-targeting subunit</fullName>
    </recommendedName>
</protein>
<evidence type="ECO:0000259" key="8">
    <source>
        <dbReference type="SMART" id="SM01069"/>
    </source>
</evidence>
<dbReference type="FunFam" id="1.20.58.610:FF:000002">
    <property type="entry name" value="Hsp90 co-chaperone Cdc37, putative"/>
    <property type="match status" value="1"/>
</dbReference>
<evidence type="ECO:0000313" key="12">
    <source>
        <dbReference type="Proteomes" id="UP000285326"/>
    </source>
</evidence>
<evidence type="ECO:0000256" key="2">
    <source>
        <dbReference type="ARBA" id="ARBA00006222"/>
    </source>
</evidence>
<dbReference type="Pfam" id="PF08564">
    <property type="entry name" value="CDC37_C"/>
    <property type="match status" value="1"/>
</dbReference>
<proteinExistence type="inferred from homology"/>
<accession>A0A420IMP7</accession>
<reference evidence="11 12" key="1">
    <citation type="journal article" date="2018" name="BMC Genomics">
        <title>Comparative genome analyses reveal sequence features reflecting distinct modes of host-adaptation between dicot and monocot powdery mildew.</title>
        <authorList>
            <person name="Wu Y."/>
            <person name="Ma X."/>
            <person name="Pan Z."/>
            <person name="Kale S.D."/>
            <person name="Song Y."/>
            <person name="King H."/>
            <person name="Zhang Q."/>
            <person name="Presley C."/>
            <person name="Deng X."/>
            <person name="Wei C.I."/>
            <person name="Xiao S."/>
        </authorList>
    </citation>
    <scope>NUCLEOTIDE SEQUENCE [LARGE SCALE GENOMIC DNA]</scope>
    <source>
        <strain evidence="11">UMSG1</strain>
    </source>
</reference>
<dbReference type="GO" id="GO:0051082">
    <property type="term" value="F:unfolded protein binding"/>
    <property type="evidence" value="ECO:0007669"/>
    <property type="project" value="TreeGrafter"/>
</dbReference>
<dbReference type="InterPro" id="IPR013874">
    <property type="entry name" value="Cdc37_Hsp90-bd"/>
</dbReference>
<keyword evidence="6" id="KW-0175">Coiled coil</keyword>
<feature type="compositionally biased region" description="Polar residues" evidence="7">
    <location>
        <begin position="226"/>
        <end position="240"/>
    </location>
</feature>
<dbReference type="InterPro" id="IPR038189">
    <property type="entry name" value="Cdc37_Hsp90-bd_sf"/>
</dbReference>
<comment type="caution">
    <text evidence="11">The sequence shown here is derived from an EMBL/GenBank/DDBJ whole genome shotgun (WGS) entry which is preliminary data.</text>
</comment>
<feature type="coiled-coil region" evidence="6">
    <location>
        <begin position="345"/>
        <end position="372"/>
    </location>
</feature>
<dbReference type="GO" id="GO:0031072">
    <property type="term" value="F:heat shock protein binding"/>
    <property type="evidence" value="ECO:0007669"/>
    <property type="project" value="TreeGrafter"/>
</dbReference>
<dbReference type="EMBL" id="MCBS01023160">
    <property type="protein sequence ID" value="RKF75801.1"/>
    <property type="molecule type" value="Genomic_DNA"/>
</dbReference>
<dbReference type="SMART" id="SM01069">
    <property type="entry name" value="CDC37_C"/>
    <property type="match status" value="1"/>
</dbReference>
<evidence type="ECO:0000256" key="5">
    <source>
        <dbReference type="ARBA" id="ARBA00031396"/>
    </source>
</evidence>
<evidence type="ECO:0000256" key="6">
    <source>
        <dbReference type="SAM" id="Coils"/>
    </source>
</evidence>
<dbReference type="GO" id="GO:0050821">
    <property type="term" value="P:protein stabilization"/>
    <property type="evidence" value="ECO:0007669"/>
    <property type="project" value="TreeGrafter"/>
</dbReference>
<dbReference type="SMART" id="SM01070">
    <property type="entry name" value="CDC37_M"/>
    <property type="match status" value="1"/>
</dbReference>
<evidence type="ECO:0000259" key="9">
    <source>
        <dbReference type="SMART" id="SM01070"/>
    </source>
</evidence>
<evidence type="ECO:0000313" key="11">
    <source>
        <dbReference type="EMBL" id="RKF75801.1"/>
    </source>
</evidence>
<dbReference type="GO" id="GO:0005737">
    <property type="term" value="C:cytoplasm"/>
    <property type="evidence" value="ECO:0007669"/>
    <property type="project" value="UniProtKB-SubCell"/>
</dbReference>
<dbReference type="Pfam" id="PF03234">
    <property type="entry name" value="CDC37_N"/>
    <property type="match status" value="1"/>
</dbReference>
<feature type="region of interest" description="Disordered" evidence="7">
    <location>
        <begin position="192"/>
        <end position="251"/>
    </location>
</feature>
<evidence type="ECO:0000259" key="10">
    <source>
        <dbReference type="SMART" id="SM01071"/>
    </source>
</evidence>
<dbReference type="GO" id="GO:0006457">
    <property type="term" value="P:protein folding"/>
    <property type="evidence" value="ECO:0007669"/>
    <property type="project" value="TreeGrafter"/>
</dbReference>
<evidence type="ECO:0000256" key="3">
    <source>
        <dbReference type="ARBA" id="ARBA00022490"/>
    </source>
</evidence>
<dbReference type="PANTHER" id="PTHR12800">
    <property type="entry name" value="CDC37-RELATED"/>
    <property type="match status" value="1"/>
</dbReference>
<comment type="similarity">
    <text evidence="2">Belongs to the CDC37 family.</text>
</comment>
<dbReference type="Pfam" id="PF08565">
    <property type="entry name" value="CDC37_M"/>
    <property type="match status" value="1"/>
</dbReference>
<dbReference type="AlphaFoldDB" id="A0A420IMP7"/>
<organism evidence="11 12">
    <name type="scientific">Golovinomyces cichoracearum</name>
    <dbReference type="NCBI Taxonomy" id="62708"/>
    <lineage>
        <taxon>Eukaryota</taxon>
        <taxon>Fungi</taxon>
        <taxon>Dikarya</taxon>
        <taxon>Ascomycota</taxon>
        <taxon>Pezizomycotina</taxon>
        <taxon>Leotiomycetes</taxon>
        <taxon>Erysiphales</taxon>
        <taxon>Erysiphaceae</taxon>
        <taxon>Golovinomyces</taxon>
    </lineage>
</organism>
<feature type="domain" description="Cdc37 C-terminal" evidence="8">
    <location>
        <begin position="393"/>
        <end position="487"/>
    </location>
</feature>
<dbReference type="InterPro" id="IPR013873">
    <property type="entry name" value="Cdc37_C"/>
</dbReference>
<feature type="domain" description="Cdc37 Hsp90 binding" evidence="9">
    <location>
        <begin position="192"/>
        <end position="373"/>
    </location>
</feature>
<sequence>MPVDYSKWDNLELSDDSDIEVHPNVDKKSFIRAKQNQIHQQRIERKNKLETYKYERSVNDGFRTRLDDLLKTLQSHSAEAEKNPDEFIFQATMELTEKSKNEKPPVPPPCVQTSENEIPSYSMMAVCLLQKIKTKIEGEEIPENRYKKYIEEIKAHISEIDGLQNKLQIELDTLEKEASRAITSESYHTGFEKSMIAKPDSQNKSKSTESSHTVELLNPNALPGENNGQITSSGTDPSKSSTDVDDDDDVETSEIAKEFSRISVNDYKAALQFISTHPEIVAEKETDGLLVMAFNLCLEGKDENARRCVHHGLLLQYCRALGRDGVGIFFKRITTPGHQAQKVFYDDVNSTIARIKSRVKEIQKQRAEEAANGSGGVEAIQLHAVDPGTTINIKIPPLDSNDPIDIEARKLFEGFNPELQKALESGSLDEVNKVLGKMKVEEAEEIVGQLGKGNMLSLEEEIIDATTEEGRKALKMFEEQERTFRGTEMIDELDDKYANDPE</sequence>
<dbReference type="PANTHER" id="PTHR12800:SF4">
    <property type="entry name" value="HSP90 CO-CHAPERONE CDC37"/>
    <property type="match status" value="1"/>
</dbReference>
<evidence type="ECO:0000256" key="7">
    <source>
        <dbReference type="SAM" id="MobiDB-lite"/>
    </source>
</evidence>
<gene>
    <name evidence="11" type="ORF">GcM1_231044</name>
</gene>
<dbReference type="InterPro" id="IPR013855">
    <property type="entry name" value="Cdc37_N_dom"/>
</dbReference>
<keyword evidence="4" id="KW-0143">Chaperone</keyword>
<dbReference type="Gene3D" id="1.20.58.610">
    <property type="entry name" value="Cdc37, Hsp90 binding domain"/>
    <property type="match status" value="1"/>
</dbReference>
<name>A0A420IMP7_9PEZI</name>
<dbReference type="GO" id="GO:0051087">
    <property type="term" value="F:protein-folding chaperone binding"/>
    <property type="evidence" value="ECO:0007669"/>
    <property type="project" value="TreeGrafter"/>
</dbReference>
<feature type="coiled-coil region" evidence="6">
    <location>
        <begin position="146"/>
        <end position="184"/>
    </location>
</feature>
<dbReference type="GO" id="GO:0019901">
    <property type="term" value="F:protein kinase binding"/>
    <property type="evidence" value="ECO:0007669"/>
    <property type="project" value="InterPro"/>
</dbReference>
<dbReference type="SMART" id="SM01071">
    <property type="entry name" value="CDC37_N"/>
    <property type="match status" value="1"/>
</dbReference>
<dbReference type="InterPro" id="IPR004918">
    <property type="entry name" value="Cdc37"/>
</dbReference>
<dbReference type="SUPFAM" id="SSF101391">
    <property type="entry name" value="Hsp90 co-chaperone CDC37"/>
    <property type="match status" value="1"/>
</dbReference>
<dbReference type="Proteomes" id="UP000285326">
    <property type="component" value="Unassembled WGS sequence"/>
</dbReference>
<comment type="subcellular location">
    <subcellularLocation>
        <location evidence="1">Cytoplasm</location>
    </subcellularLocation>
</comment>
<keyword evidence="3" id="KW-0963">Cytoplasm</keyword>
<evidence type="ECO:0000256" key="1">
    <source>
        <dbReference type="ARBA" id="ARBA00004496"/>
    </source>
</evidence>
<feature type="domain" description="Cdc37 N-terminal" evidence="10">
    <location>
        <begin position="2"/>
        <end position="194"/>
    </location>
</feature>
<evidence type="ECO:0000256" key="4">
    <source>
        <dbReference type="ARBA" id="ARBA00023186"/>
    </source>
</evidence>